<keyword evidence="2" id="KW-0479">Metal-binding</keyword>
<dbReference type="OrthoDB" id="9794779at2"/>
<proteinExistence type="predicted"/>
<feature type="domain" description="Rieske" evidence="5">
    <location>
        <begin position="22"/>
        <end position="127"/>
    </location>
</feature>
<dbReference type="AlphaFoldDB" id="A0A2N9YGW3"/>
<gene>
    <name evidence="6" type="ORF">BLE401_14605</name>
</gene>
<keyword evidence="1" id="KW-0001">2Fe-2S</keyword>
<dbReference type="InterPro" id="IPR036922">
    <property type="entry name" value="Rieske_2Fe-2S_sf"/>
</dbReference>
<keyword evidence="4" id="KW-0411">Iron-sulfur</keyword>
<dbReference type="RefSeq" id="WP_062152306.1">
    <property type="nucleotide sequence ID" value="NZ_CP012373.2"/>
</dbReference>
<evidence type="ECO:0000259" key="5">
    <source>
        <dbReference type="PROSITE" id="PS51296"/>
    </source>
</evidence>
<dbReference type="GO" id="GO:0046872">
    <property type="term" value="F:metal ion binding"/>
    <property type="evidence" value="ECO:0007669"/>
    <property type="project" value="UniProtKB-KW"/>
</dbReference>
<organism evidence="6 7">
    <name type="scientific">Beggiatoa leptomitoformis</name>
    <dbReference type="NCBI Taxonomy" id="288004"/>
    <lineage>
        <taxon>Bacteria</taxon>
        <taxon>Pseudomonadati</taxon>
        <taxon>Pseudomonadota</taxon>
        <taxon>Gammaproteobacteria</taxon>
        <taxon>Thiotrichales</taxon>
        <taxon>Thiotrichaceae</taxon>
        <taxon>Beggiatoa</taxon>
    </lineage>
</organism>
<dbReference type="EMBL" id="CP018889">
    <property type="protein sequence ID" value="AUI69801.1"/>
    <property type="molecule type" value="Genomic_DNA"/>
</dbReference>
<dbReference type="SUPFAM" id="SSF50022">
    <property type="entry name" value="ISP domain"/>
    <property type="match status" value="1"/>
</dbReference>
<dbReference type="Pfam" id="PF00355">
    <property type="entry name" value="Rieske"/>
    <property type="match status" value="1"/>
</dbReference>
<protein>
    <submittedName>
        <fullName evidence="6">Rieske 2Fe-2S domain-containing protein</fullName>
    </submittedName>
</protein>
<evidence type="ECO:0000256" key="1">
    <source>
        <dbReference type="ARBA" id="ARBA00022714"/>
    </source>
</evidence>
<keyword evidence="7" id="KW-1185">Reference proteome</keyword>
<dbReference type="PROSITE" id="PS51296">
    <property type="entry name" value="RIESKE"/>
    <property type="match status" value="1"/>
</dbReference>
<evidence type="ECO:0000256" key="4">
    <source>
        <dbReference type="ARBA" id="ARBA00023014"/>
    </source>
</evidence>
<name>A0A2N9YGW3_9GAMM</name>
<evidence type="ECO:0000256" key="2">
    <source>
        <dbReference type="ARBA" id="ARBA00022723"/>
    </source>
</evidence>
<keyword evidence="3" id="KW-0408">Iron</keyword>
<dbReference type="GO" id="GO:0051537">
    <property type="term" value="F:2 iron, 2 sulfur cluster binding"/>
    <property type="evidence" value="ECO:0007669"/>
    <property type="project" value="UniProtKB-KW"/>
</dbReference>
<dbReference type="Proteomes" id="UP000234271">
    <property type="component" value="Chromosome"/>
</dbReference>
<evidence type="ECO:0000256" key="3">
    <source>
        <dbReference type="ARBA" id="ARBA00023004"/>
    </source>
</evidence>
<accession>A0A2N9YGW3</accession>
<sequence>MNYRYSTIVNSQPLSRLRNLTQKICHSYSLPERGKQSFWVIYQSRLCEALLIRYKGQAYAYLNRCLYSGKPLDSEDDEVFDASGNFLCSSHDGICYDPRTGECFSPIGLGEKLIALSIYELNGVIFLKDAHTSLSNKHLLQFSIGKNADTQLFIQNEYSCIYHQDN</sequence>
<evidence type="ECO:0000313" key="7">
    <source>
        <dbReference type="Proteomes" id="UP000234271"/>
    </source>
</evidence>
<evidence type="ECO:0000313" key="6">
    <source>
        <dbReference type="EMBL" id="AUI69801.1"/>
    </source>
</evidence>
<dbReference type="InterPro" id="IPR017941">
    <property type="entry name" value="Rieske_2Fe-2S"/>
</dbReference>
<reference evidence="7" key="1">
    <citation type="submission" date="2016-12" db="EMBL/GenBank/DDBJ databases">
        <title>Complete Genome Sequence of Beggiatoa leptomitiformis D-401.</title>
        <authorList>
            <person name="Fomenkov A."/>
            <person name="Vincze T."/>
            <person name="Grabovich M."/>
            <person name="Anton B.P."/>
            <person name="Dubinina G."/>
            <person name="Orlova M."/>
            <person name="Belousova E."/>
            <person name="Roberts R.J."/>
        </authorList>
    </citation>
    <scope>NUCLEOTIDE SEQUENCE [LARGE SCALE GENOMIC DNA]</scope>
    <source>
        <strain evidence="7">D-401</strain>
    </source>
</reference>